<protein>
    <submittedName>
        <fullName evidence="1">Uncharacterized protein</fullName>
    </submittedName>
</protein>
<evidence type="ECO:0000313" key="2">
    <source>
        <dbReference type="Proteomes" id="UP000837857"/>
    </source>
</evidence>
<dbReference type="EMBL" id="OW152816">
    <property type="protein sequence ID" value="CAH2066472.1"/>
    <property type="molecule type" value="Genomic_DNA"/>
</dbReference>
<accession>A0ABN8ISZ4</accession>
<gene>
    <name evidence="1" type="ORF">IPOD504_LOCUS13445</name>
</gene>
<reference evidence="1" key="1">
    <citation type="submission" date="2022-03" db="EMBL/GenBank/DDBJ databases">
        <authorList>
            <person name="Martin H S."/>
        </authorList>
    </citation>
    <scope>NUCLEOTIDE SEQUENCE</scope>
</reference>
<dbReference type="Proteomes" id="UP000837857">
    <property type="component" value="Chromosome 4"/>
</dbReference>
<feature type="non-terminal residue" evidence="1">
    <location>
        <position position="93"/>
    </location>
</feature>
<keyword evidence="2" id="KW-1185">Reference proteome</keyword>
<sequence length="93" mass="10239">MNRRAGVQGKLSNKPSGIPFARVMMVNFNGASSAEASPATSLGARRLPPRPRRVTELRNQPRYWNTTASTQSLAINLVITCENRRKEIANLSS</sequence>
<proteinExistence type="predicted"/>
<organism evidence="1 2">
    <name type="scientific">Iphiclides podalirius</name>
    <name type="common">scarce swallowtail</name>
    <dbReference type="NCBI Taxonomy" id="110791"/>
    <lineage>
        <taxon>Eukaryota</taxon>
        <taxon>Metazoa</taxon>
        <taxon>Ecdysozoa</taxon>
        <taxon>Arthropoda</taxon>
        <taxon>Hexapoda</taxon>
        <taxon>Insecta</taxon>
        <taxon>Pterygota</taxon>
        <taxon>Neoptera</taxon>
        <taxon>Endopterygota</taxon>
        <taxon>Lepidoptera</taxon>
        <taxon>Glossata</taxon>
        <taxon>Ditrysia</taxon>
        <taxon>Papilionoidea</taxon>
        <taxon>Papilionidae</taxon>
        <taxon>Papilioninae</taxon>
        <taxon>Iphiclides</taxon>
    </lineage>
</organism>
<name>A0ABN8ISZ4_9NEOP</name>
<evidence type="ECO:0000313" key="1">
    <source>
        <dbReference type="EMBL" id="CAH2066472.1"/>
    </source>
</evidence>